<proteinExistence type="predicted"/>
<accession>A0A4V1Q7G9</accession>
<comment type="caution">
    <text evidence="1">The sequence shown here is derived from an EMBL/GenBank/DDBJ whole genome shotgun (WGS) entry which is preliminary data.</text>
</comment>
<dbReference type="EMBL" id="PPCV01000003">
    <property type="protein sequence ID" value="RXW32548.1"/>
    <property type="molecule type" value="Genomic_DNA"/>
</dbReference>
<evidence type="ECO:0000313" key="1">
    <source>
        <dbReference type="EMBL" id="RXW32548.1"/>
    </source>
</evidence>
<reference evidence="1 2" key="1">
    <citation type="submission" date="2018-01" db="EMBL/GenBank/DDBJ databases">
        <title>Lactibacter flavus gen. nov., sp. nov., a novel bacterium of the family Propionibacteriaceae isolated from raw milk and dairy products.</title>
        <authorList>
            <person name="Wenning M."/>
            <person name="Breitenwieser F."/>
            <person name="Huptas C."/>
            <person name="von Neubeck M."/>
            <person name="Busse H.-J."/>
            <person name="Scherer S."/>
        </authorList>
    </citation>
    <scope>NUCLEOTIDE SEQUENCE [LARGE SCALE GENOMIC DNA]</scope>
    <source>
        <strain evidence="1 2">VG341</strain>
    </source>
</reference>
<protein>
    <submittedName>
        <fullName evidence="1">Uncharacterized protein</fullName>
    </submittedName>
</protein>
<gene>
    <name evidence="1" type="ORF">C1706_05120</name>
</gene>
<name>A0A4V1Q7G9_9ACTN</name>
<keyword evidence="2" id="KW-1185">Reference proteome</keyword>
<dbReference type="Proteomes" id="UP000290624">
    <property type="component" value="Unassembled WGS sequence"/>
</dbReference>
<organism evidence="1 2">
    <name type="scientific">Propioniciclava flava</name>
    <dbReference type="NCBI Taxonomy" id="2072026"/>
    <lineage>
        <taxon>Bacteria</taxon>
        <taxon>Bacillati</taxon>
        <taxon>Actinomycetota</taxon>
        <taxon>Actinomycetes</taxon>
        <taxon>Propionibacteriales</taxon>
        <taxon>Propionibacteriaceae</taxon>
        <taxon>Propioniciclava</taxon>
    </lineage>
</organism>
<dbReference type="AlphaFoldDB" id="A0A4V1Q7G9"/>
<sequence length="80" mass="8672">MGAIGWVVEVAEGWKMLAVDEGDTISTYVSNGEPVNYGHGRSSPHKVDFNTRIGRTVIVGGYDAIELVERCAKDGKAYRA</sequence>
<evidence type="ECO:0000313" key="2">
    <source>
        <dbReference type="Proteomes" id="UP000290624"/>
    </source>
</evidence>